<dbReference type="EMBL" id="CP002051">
    <property type="protein sequence ID" value="ADI32156.1"/>
    <property type="molecule type" value="Genomic_DNA"/>
</dbReference>
<protein>
    <submittedName>
        <fullName evidence="1">Uncharacterized protein</fullName>
    </submittedName>
</protein>
<dbReference type="GeneID" id="9234341"/>
<keyword evidence="2" id="KW-1185">Reference proteome</keyword>
<evidence type="ECO:0000313" key="2">
    <source>
        <dbReference type="Proteomes" id="UP000002573"/>
    </source>
</evidence>
<dbReference type="STRING" id="591019.Shell_1052"/>
<proteinExistence type="predicted"/>
<dbReference type="Proteomes" id="UP000002573">
    <property type="component" value="Chromosome"/>
</dbReference>
<reference evidence="1 2" key="2">
    <citation type="journal article" date="2011" name="Stand. Genomic Sci.">
        <title>Complete genome sequence of Staphylothermus hellenicus P8.</title>
        <authorList>
            <person name="Anderson I."/>
            <person name="Wirth R."/>
            <person name="Lucas S."/>
            <person name="Copeland A."/>
            <person name="Lapidus A."/>
            <person name="Cheng J.F."/>
            <person name="Goodwin L."/>
            <person name="Pitluck S."/>
            <person name="Davenport K."/>
            <person name="Detter J.C."/>
            <person name="Han C."/>
            <person name="Tapia R."/>
            <person name="Land M."/>
            <person name="Hauser L."/>
            <person name="Pati A."/>
            <person name="Mikhailova N."/>
            <person name="Woyke T."/>
            <person name="Klenk H.P."/>
            <person name="Kyrpides N."/>
            <person name="Ivanova N."/>
        </authorList>
    </citation>
    <scope>NUCLEOTIDE SEQUENCE [LARGE SCALE GENOMIC DNA]</scope>
    <source>
        <strain evidence="2">DSM 12710 / JCM 10830 / BK20S6-10-b1 / P8</strain>
    </source>
</reference>
<dbReference type="eggNOG" id="arCOG12447">
    <property type="taxonomic scope" value="Archaea"/>
</dbReference>
<dbReference type="HOGENOM" id="CLU_985600_0_0_2"/>
<organism evidence="1 2">
    <name type="scientific">Staphylothermus hellenicus (strain DSM 12710 / JCM 10830 / BK20S6-10-b1 / P8)</name>
    <dbReference type="NCBI Taxonomy" id="591019"/>
    <lineage>
        <taxon>Archaea</taxon>
        <taxon>Thermoproteota</taxon>
        <taxon>Thermoprotei</taxon>
        <taxon>Desulfurococcales</taxon>
        <taxon>Desulfurococcaceae</taxon>
        <taxon>Staphylothermus</taxon>
    </lineage>
</organism>
<evidence type="ECO:0000313" key="1">
    <source>
        <dbReference type="EMBL" id="ADI32156.1"/>
    </source>
</evidence>
<sequence>MDKLISWNKVEVKLPSGWEITREGGTSINGVLVAAPETGAKLEIYWRHSKPSDFPKAYEKYLGKLEKKGFTRKSSFSTTLHKHKVLGYFLRDENNKVFTASWFCDETRRLFIVQLDGVSASMGSFMSILGNINCHPIHNGMVNWRLMGIGLRLYEDYFVNLRDFKIGYSMAYFMSRDKKVHVIQYSIARYVIESQEVSEDDIFKKHLRYLIPRFTKLVLISKNSYEEYYIAHALLKRIKYGVLLKKINKCVKPDYIQYTLVKAPRKRLDEAIDIVKGTYCVEW</sequence>
<accession>D7D8R0</accession>
<reference evidence="2" key="1">
    <citation type="submission" date="2010-05" db="EMBL/GenBank/DDBJ databases">
        <title>Complete sequence of Staphylothermus hellenicus DSM 12710.</title>
        <authorList>
            <consortium name="US DOE Joint Genome Institute"/>
            <person name="Lucas S."/>
            <person name="Copeland A."/>
            <person name="Lapidus A."/>
            <person name="Cheng J.-F."/>
            <person name="Bruce D."/>
            <person name="Goodwin L."/>
            <person name="Pitluck S."/>
            <person name="Davenport K."/>
            <person name="Detter J.C."/>
            <person name="Han C."/>
            <person name="Tapia R."/>
            <person name="Larimer F."/>
            <person name="Land M."/>
            <person name="Hauser L."/>
            <person name="Kyrpides N."/>
            <person name="Mikhailova N."/>
            <person name="Anderson I.J."/>
            <person name="Woyke T."/>
        </authorList>
    </citation>
    <scope>NUCLEOTIDE SEQUENCE [LARGE SCALE GENOMIC DNA]</scope>
    <source>
        <strain evidence="2">DSM 12710 / JCM 10830 / BK20S6-10-b1 / P8</strain>
    </source>
</reference>
<gene>
    <name evidence="1" type="ordered locus">Shell_1052</name>
</gene>
<dbReference type="OrthoDB" id="372909at2157"/>
<dbReference type="RefSeq" id="WP_013143354.1">
    <property type="nucleotide sequence ID" value="NC_014205.1"/>
</dbReference>
<name>D7D8R0_STAHD</name>
<dbReference type="AlphaFoldDB" id="D7D8R0"/>
<dbReference type="KEGG" id="shc:Shell_1052"/>